<dbReference type="CDD" id="cd00096">
    <property type="entry name" value="Ig"/>
    <property type="match status" value="1"/>
</dbReference>
<evidence type="ECO:0000256" key="7">
    <source>
        <dbReference type="ARBA" id="ARBA00023180"/>
    </source>
</evidence>
<dbReference type="SMART" id="SM00409">
    <property type="entry name" value="IG"/>
    <property type="match status" value="3"/>
</dbReference>
<accession>A0AAD9KHI7</accession>
<sequence length="355" mass="39190">MSLAECRKSVFGCCPDGEAQATGWNLIGCPEEAPVIDERGQLDIVTITGETITIPCVAKGAPTPQITWYKSRFPLLKKDGKRMTRQKDGSLKIENVQPEDSTSYTCRAFNNVGSATKTYALLVQVPVSITKISPRIEVNPGDDIKLSCVTSGNPTPEIRWLHGNKVIQSGSSRHFIDKDGTLMIERAILSDEGQYMCEANNGVGEPVTASTNVDVLGPFKVKIAAHNKTIGIGSDMRLVCEVTGDLTDVTIHWSKDGFPLLDDEDDRIKITLEGELLIEDMMKSDEGRYTCTAKRFHSKISKSTTIYTQGVELPEDCTDKPWYANCKLIIEARMCRHAYFKVFCCQSCHEAGLLP</sequence>
<dbReference type="FunFam" id="2.60.40.10:FF:000005">
    <property type="entry name" value="Neuronal cell adhesion molecule"/>
    <property type="match status" value="1"/>
</dbReference>
<evidence type="ECO:0000256" key="5">
    <source>
        <dbReference type="ARBA" id="ARBA00023136"/>
    </source>
</evidence>
<name>A0AAD9KHI7_9ANNE</name>
<evidence type="ECO:0008006" key="13">
    <source>
        <dbReference type="Google" id="ProtNLM"/>
    </source>
</evidence>
<dbReference type="EMBL" id="JAODUP010000001">
    <property type="protein sequence ID" value="KAK2170653.1"/>
    <property type="molecule type" value="Genomic_DNA"/>
</dbReference>
<evidence type="ECO:0000313" key="12">
    <source>
        <dbReference type="Proteomes" id="UP001208570"/>
    </source>
</evidence>
<proteinExistence type="predicted"/>
<dbReference type="AlphaFoldDB" id="A0AAD9KHI7"/>
<dbReference type="PROSITE" id="PS50835">
    <property type="entry name" value="IG_LIKE"/>
    <property type="match status" value="3"/>
</dbReference>
<dbReference type="Proteomes" id="UP001208570">
    <property type="component" value="Unassembled WGS sequence"/>
</dbReference>
<organism evidence="11 12">
    <name type="scientific">Paralvinella palmiformis</name>
    <dbReference type="NCBI Taxonomy" id="53620"/>
    <lineage>
        <taxon>Eukaryota</taxon>
        <taxon>Metazoa</taxon>
        <taxon>Spiralia</taxon>
        <taxon>Lophotrochozoa</taxon>
        <taxon>Annelida</taxon>
        <taxon>Polychaeta</taxon>
        <taxon>Sedentaria</taxon>
        <taxon>Canalipalpata</taxon>
        <taxon>Terebellida</taxon>
        <taxon>Terebelliformia</taxon>
        <taxon>Alvinellidae</taxon>
        <taxon>Paralvinella</taxon>
    </lineage>
</organism>
<evidence type="ECO:0000256" key="2">
    <source>
        <dbReference type="ARBA" id="ARBA00022475"/>
    </source>
</evidence>
<dbReference type="InterPro" id="IPR036179">
    <property type="entry name" value="Ig-like_dom_sf"/>
</dbReference>
<dbReference type="SMART" id="SM00408">
    <property type="entry name" value="IGc2"/>
    <property type="match status" value="3"/>
</dbReference>
<keyword evidence="7" id="KW-0325">Glycoprotein</keyword>
<feature type="domain" description="Ig-like" evidence="9">
    <location>
        <begin position="218"/>
        <end position="307"/>
    </location>
</feature>
<keyword evidence="6" id="KW-1015">Disulfide bond</keyword>
<keyword evidence="12" id="KW-1185">Reference proteome</keyword>
<evidence type="ECO:0000313" key="11">
    <source>
        <dbReference type="EMBL" id="KAK2170653.1"/>
    </source>
</evidence>
<dbReference type="Pfam" id="PF07679">
    <property type="entry name" value="I-set"/>
    <property type="match status" value="3"/>
</dbReference>
<keyword evidence="4" id="KW-0677">Repeat</keyword>
<dbReference type="PROSITE" id="PS50900">
    <property type="entry name" value="PLAC"/>
    <property type="match status" value="1"/>
</dbReference>
<dbReference type="FunFam" id="2.60.40.10:FF:000032">
    <property type="entry name" value="palladin isoform X1"/>
    <property type="match status" value="1"/>
</dbReference>
<keyword evidence="8" id="KW-0393">Immunoglobulin domain</keyword>
<feature type="domain" description="Ig-like" evidence="9">
    <location>
        <begin position="30"/>
        <end position="122"/>
    </location>
</feature>
<evidence type="ECO:0000256" key="1">
    <source>
        <dbReference type="ARBA" id="ARBA00004236"/>
    </source>
</evidence>
<gene>
    <name evidence="11" type="ORF">LSH36_1g05001</name>
</gene>
<protein>
    <recommendedName>
        <fullName evidence="13">Papilin</fullName>
    </recommendedName>
</protein>
<dbReference type="Gene3D" id="2.60.40.10">
    <property type="entry name" value="Immunoglobulins"/>
    <property type="match status" value="3"/>
</dbReference>
<evidence type="ECO:0000256" key="8">
    <source>
        <dbReference type="ARBA" id="ARBA00023319"/>
    </source>
</evidence>
<dbReference type="InterPro" id="IPR010909">
    <property type="entry name" value="PLAC"/>
</dbReference>
<evidence type="ECO:0000259" key="9">
    <source>
        <dbReference type="PROSITE" id="PS50835"/>
    </source>
</evidence>
<dbReference type="InterPro" id="IPR003599">
    <property type="entry name" value="Ig_sub"/>
</dbReference>
<dbReference type="PANTHER" id="PTHR44170:SF6">
    <property type="entry name" value="CONTACTIN"/>
    <property type="match status" value="1"/>
</dbReference>
<keyword evidence="2" id="KW-1003">Cell membrane</keyword>
<dbReference type="SUPFAM" id="SSF48726">
    <property type="entry name" value="Immunoglobulin"/>
    <property type="match status" value="3"/>
</dbReference>
<dbReference type="InterPro" id="IPR013098">
    <property type="entry name" value="Ig_I-set"/>
</dbReference>
<dbReference type="InterPro" id="IPR013783">
    <property type="entry name" value="Ig-like_fold"/>
</dbReference>
<feature type="domain" description="Ig-like" evidence="9">
    <location>
        <begin position="126"/>
        <end position="214"/>
    </location>
</feature>
<dbReference type="GO" id="GO:0098609">
    <property type="term" value="P:cell-cell adhesion"/>
    <property type="evidence" value="ECO:0007669"/>
    <property type="project" value="TreeGrafter"/>
</dbReference>
<evidence type="ECO:0000256" key="3">
    <source>
        <dbReference type="ARBA" id="ARBA00022729"/>
    </source>
</evidence>
<evidence type="ECO:0000256" key="4">
    <source>
        <dbReference type="ARBA" id="ARBA00022737"/>
    </source>
</evidence>
<comment type="subcellular location">
    <subcellularLocation>
        <location evidence="1">Cell membrane</location>
    </subcellularLocation>
</comment>
<dbReference type="InterPro" id="IPR007110">
    <property type="entry name" value="Ig-like_dom"/>
</dbReference>
<comment type="caution">
    <text evidence="11">The sequence shown here is derived from an EMBL/GenBank/DDBJ whole genome shotgun (WGS) entry which is preliminary data.</text>
</comment>
<keyword evidence="3" id="KW-0732">Signal</keyword>
<reference evidence="11" key="1">
    <citation type="journal article" date="2023" name="Mol. Biol. Evol.">
        <title>Third-Generation Sequencing Reveals the Adaptive Role of the Epigenome in Three Deep-Sea Polychaetes.</title>
        <authorList>
            <person name="Perez M."/>
            <person name="Aroh O."/>
            <person name="Sun Y."/>
            <person name="Lan Y."/>
            <person name="Juniper S.K."/>
            <person name="Young C.R."/>
            <person name="Angers B."/>
            <person name="Qian P.Y."/>
        </authorList>
    </citation>
    <scope>NUCLEOTIDE SEQUENCE</scope>
    <source>
        <strain evidence="11">P08H-3</strain>
    </source>
</reference>
<evidence type="ECO:0000259" key="10">
    <source>
        <dbReference type="PROSITE" id="PS50900"/>
    </source>
</evidence>
<dbReference type="GO" id="GO:0005886">
    <property type="term" value="C:plasma membrane"/>
    <property type="evidence" value="ECO:0007669"/>
    <property type="project" value="UniProtKB-SubCell"/>
</dbReference>
<dbReference type="Pfam" id="PF08686">
    <property type="entry name" value="PLAC"/>
    <property type="match status" value="1"/>
</dbReference>
<keyword evidence="5" id="KW-0472">Membrane</keyword>
<feature type="domain" description="PLAC" evidence="10">
    <location>
        <begin position="313"/>
        <end position="352"/>
    </location>
</feature>
<dbReference type="InterPro" id="IPR003598">
    <property type="entry name" value="Ig_sub2"/>
</dbReference>
<dbReference type="PANTHER" id="PTHR44170">
    <property type="entry name" value="PROTEIN SIDEKICK"/>
    <property type="match status" value="1"/>
</dbReference>
<evidence type="ECO:0000256" key="6">
    <source>
        <dbReference type="ARBA" id="ARBA00023157"/>
    </source>
</evidence>